<dbReference type="Gene3D" id="1.10.340.30">
    <property type="entry name" value="Hypothetical protein, domain 2"/>
    <property type="match status" value="1"/>
</dbReference>
<name>A0A091C9G3_9ENTE</name>
<evidence type="ECO:0000313" key="6">
    <source>
        <dbReference type="EMBL" id="KFN93475.1"/>
    </source>
</evidence>
<dbReference type="Gene3D" id="1.10.1670.10">
    <property type="entry name" value="Helix-hairpin-Helix base-excision DNA repair enzymes (C-terminal)"/>
    <property type="match status" value="1"/>
</dbReference>
<dbReference type="SUPFAM" id="SSF48150">
    <property type="entry name" value="DNA-glycosylase"/>
    <property type="match status" value="1"/>
</dbReference>
<evidence type="ECO:0000256" key="4">
    <source>
        <dbReference type="ARBA" id="ARBA00023014"/>
    </source>
</evidence>
<evidence type="ECO:0000256" key="3">
    <source>
        <dbReference type="ARBA" id="ARBA00023004"/>
    </source>
</evidence>
<keyword evidence="2" id="KW-0479">Metal-binding</keyword>
<dbReference type="PANTHER" id="PTHR10359">
    <property type="entry name" value="A/G-SPECIFIC ADENINE GLYCOSYLASE/ENDONUCLEASE III"/>
    <property type="match status" value="1"/>
</dbReference>
<dbReference type="SMART" id="SM00478">
    <property type="entry name" value="ENDO3c"/>
    <property type="match status" value="1"/>
</dbReference>
<evidence type="ECO:0000256" key="2">
    <source>
        <dbReference type="ARBA" id="ARBA00022723"/>
    </source>
</evidence>
<protein>
    <submittedName>
        <fullName evidence="6">Endonuclease III</fullName>
        <ecNumber evidence="6">4.2.99.18</ecNumber>
    </submittedName>
</protein>
<dbReference type="EMBL" id="JPVU01000033">
    <property type="protein sequence ID" value="KFN93475.1"/>
    <property type="molecule type" value="Genomic_DNA"/>
</dbReference>
<dbReference type="InterPro" id="IPR011257">
    <property type="entry name" value="DNA_glycosylase"/>
</dbReference>
<dbReference type="InterPro" id="IPR003265">
    <property type="entry name" value="HhH-GPD_domain"/>
</dbReference>
<accession>A0A091C9G3</accession>
<sequence>MLVYVKIRKTNEEREKSMRDLTLGQLYNKMLDEMGPQGWWPAESKVEIILGAILVQNTNWKNVEKSLTNIKAITEFAPEKVSELNKEYLMSLILPSGFYQNKSKAIIEIFQWLKKYRFDLKRMKEIYGEQLHSQLLLLHGIGEETADVLLLYVFDEKVFIADKYTQKLFTFLQVEGIKNYSSLKKLVPELSHFTLNQAQEFHGLLDEFGKVYVKNQATFTASFLAGYRLILTNRK</sequence>
<keyword evidence="1" id="KW-0004">4Fe-4S</keyword>
<dbReference type="PIRSF" id="PIRSF001435">
    <property type="entry name" value="Nth"/>
    <property type="match status" value="1"/>
</dbReference>
<feature type="domain" description="HhH-GPD" evidence="5">
    <location>
        <begin position="54"/>
        <end position="211"/>
    </location>
</feature>
<evidence type="ECO:0000313" key="7">
    <source>
        <dbReference type="Proteomes" id="UP000029380"/>
    </source>
</evidence>
<evidence type="ECO:0000256" key="1">
    <source>
        <dbReference type="ARBA" id="ARBA00022485"/>
    </source>
</evidence>
<dbReference type="EC" id="4.2.99.18" evidence="6"/>
<dbReference type="AlphaFoldDB" id="A0A091C9G3"/>
<keyword evidence="6" id="KW-0540">Nuclease</keyword>
<dbReference type="GO" id="GO:0046872">
    <property type="term" value="F:metal ion binding"/>
    <property type="evidence" value="ECO:0007669"/>
    <property type="project" value="UniProtKB-KW"/>
</dbReference>
<keyword evidence="6" id="KW-0255">Endonuclease</keyword>
<dbReference type="Proteomes" id="UP000029380">
    <property type="component" value="Unassembled WGS sequence"/>
</dbReference>
<dbReference type="GO" id="GO:0140078">
    <property type="term" value="F:class I DNA-(apurinic or apyrimidinic site) endonuclease activity"/>
    <property type="evidence" value="ECO:0007669"/>
    <property type="project" value="UniProtKB-EC"/>
</dbReference>
<keyword evidence="6" id="KW-0456">Lyase</keyword>
<dbReference type="CDD" id="cd00056">
    <property type="entry name" value="ENDO3c"/>
    <property type="match status" value="1"/>
</dbReference>
<dbReference type="GO" id="GO:0006284">
    <property type="term" value="P:base-excision repair"/>
    <property type="evidence" value="ECO:0007669"/>
    <property type="project" value="InterPro"/>
</dbReference>
<dbReference type="InterPro" id="IPR023170">
    <property type="entry name" value="HhH_base_excis_C"/>
</dbReference>
<dbReference type="GO" id="GO:0051539">
    <property type="term" value="F:4 iron, 4 sulfur cluster binding"/>
    <property type="evidence" value="ECO:0007669"/>
    <property type="project" value="UniProtKB-KW"/>
</dbReference>
<reference evidence="6 7" key="1">
    <citation type="submission" date="2014-08" db="EMBL/GenBank/DDBJ databases">
        <title>Genome sequence of Tetragenococcus muriaticus.</title>
        <authorList>
            <person name="Chuea-nongthon C."/>
            <person name="Rodtong S."/>
            <person name="Yongsawatdigul J."/>
            <person name="Steele J.L."/>
            <person name="Liu X.-y."/>
            <person name="Speers J."/>
            <person name="Glasner J.D."/>
            <person name="Neeno-Eckwall E.C."/>
        </authorList>
    </citation>
    <scope>NUCLEOTIDE SEQUENCE [LARGE SCALE GENOMIC DNA]</scope>
    <source>
        <strain evidence="6 7">PMC-11-5</strain>
    </source>
</reference>
<dbReference type="PATRIC" id="fig|1302649.3.peg.331"/>
<keyword evidence="6" id="KW-0378">Hydrolase</keyword>
<keyword evidence="4" id="KW-0411">Iron-sulfur</keyword>
<comment type="caution">
    <text evidence="6">The sequence shown here is derived from an EMBL/GenBank/DDBJ whole genome shotgun (WGS) entry which is preliminary data.</text>
</comment>
<gene>
    <name evidence="6" type="ORF">TMUPMC115_0331</name>
</gene>
<evidence type="ECO:0000259" key="5">
    <source>
        <dbReference type="SMART" id="SM00478"/>
    </source>
</evidence>
<proteinExistence type="predicted"/>
<keyword evidence="3" id="KW-0408">Iron</keyword>
<dbReference type="PANTHER" id="PTHR10359:SF19">
    <property type="entry name" value="DNA REPAIR GLYCOSYLASE MJ1434-RELATED"/>
    <property type="match status" value="1"/>
</dbReference>
<organism evidence="6 7">
    <name type="scientific">Tetragenococcus muriaticus PMC-11-5</name>
    <dbReference type="NCBI Taxonomy" id="1302649"/>
    <lineage>
        <taxon>Bacteria</taxon>
        <taxon>Bacillati</taxon>
        <taxon>Bacillota</taxon>
        <taxon>Bacilli</taxon>
        <taxon>Lactobacillales</taxon>
        <taxon>Enterococcaceae</taxon>
        <taxon>Tetragenococcus</taxon>
    </lineage>
</organism>
<dbReference type="Pfam" id="PF00730">
    <property type="entry name" value="HhH-GPD"/>
    <property type="match status" value="1"/>
</dbReference>